<organism evidence="1 2">
    <name type="scientific">Archangium gephyra</name>
    <dbReference type="NCBI Taxonomy" id="48"/>
    <lineage>
        <taxon>Bacteria</taxon>
        <taxon>Pseudomonadati</taxon>
        <taxon>Myxococcota</taxon>
        <taxon>Myxococcia</taxon>
        <taxon>Myxococcales</taxon>
        <taxon>Cystobacterineae</taxon>
        <taxon>Archangiaceae</taxon>
        <taxon>Archangium</taxon>
    </lineage>
</organism>
<gene>
    <name evidence="1" type="ORF">DI536_04625</name>
</gene>
<evidence type="ECO:0000313" key="1">
    <source>
        <dbReference type="EMBL" id="PZR17603.1"/>
    </source>
</evidence>
<dbReference type="PROSITE" id="PS51257">
    <property type="entry name" value="PROKAR_LIPOPROTEIN"/>
    <property type="match status" value="1"/>
</dbReference>
<sequence length="169" mass="18821">MKSRMFRLIAISVATAVFSSGCMLSRLVDRAFLGITVRRPTYVDRKTTGVFLIPFTFVLDVATFPIQALLVVILGDNFPFTDPPDALEAMYALEDHPQFKKLGEPEKVIARNEFQELLQSKKVNGNTALALGEDGHWTLVELSADARQQVIARAQGLEAQQPELLVCER</sequence>
<accession>A0A2W5TWC8</accession>
<evidence type="ECO:0000313" key="2">
    <source>
        <dbReference type="Proteomes" id="UP000249061"/>
    </source>
</evidence>
<dbReference type="EMBL" id="QFQP01000002">
    <property type="protein sequence ID" value="PZR17603.1"/>
    <property type="molecule type" value="Genomic_DNA"/>
</dbReference>
<evidence type="ECO:0008006" key="3">
    <source>
        <dbReference type="Google" id="ProtNLM"/>
    </source>
</evidence>
<name>A0A2W5TWC8_9BACT</name>
<reference evidence="1 2" key="1">
    <citation type="submission" date="2017-08" db="EMBL/GenBank/DDBJ databases">
        <title>Infants hospitalized years apart are colonized by the same room-sourced microbial strains.</title>
        <authorList>
            <person name="Brooks B."/>
            <person name="Olm M.R."/>
            <person name="Firek B.A."/>
            <person name="Baker R."/>
            <person name="Thomas B.C."/>
            <person name="Morowitz M.J."/>
            <person name="Banfield J.F."/>
        </authorList>
    </citation>
    <scope>NUCLEOTIDE SEQUENCE [LARGE SCALE GENOMIC DNA]</scope>
    <source>
        <strain evidence="1">S2_003_000_R2_14</strain>
    </source>
</reference>
<proteinExistence type="predicted"/>
<dbReference type="Proteomes" id="UP000249061">
    <property type="component" value="Unassembled WGS sequence"/>
</dbReference>
<dbReference type="AlphaFoldDB" id="A0A2W5TWC8"/>
<comment type="caution">
    <text evidence="1">The sequence shown here is derived from an EMBL/GenBank/DDBJ whole genome shotgun (WGS) entry which is preliminary data.</text>
</comment>
<protein>
    <recommendedName>
        <fullName evidence="3">Lipoprotein</fullName>
    </recommendedName>
</protein>